<dbReference type="Gene3D" id="3.90.70.130">
    <property type="match status" value="1"/>
</dbReference>
<evidence type="ECO:0000256" key="1">
    <source>
        <dbReference type="ARBA" id="ARBA00022801"/>
    </source>
</evidence>
<evidence type="ECO:0000313" key="3">
    <source>
        <dbReference type="EMBL" id="KAI9156958.1"/>
    </source>
</evidence>
<dbReference type="Pfam" id="PF07910">
    <property type="entry name" value="Peptidase_C78"/>
    <property type="match status" value="2"/>
</dbReference>
<dbReference type="Proteomes" id="UP001064489">
    <property type="component" value="Chromosome 12"/>
</dbReference>
<organism evidence="3 4">
    <name type="scientific">Acer negundo</name>
    <name type="common">Box elder</name>
    <dbReference type="NCBI Taxonomy" id="4023"/>
    <lineage>
        <taxon>Eukaryota</taxon>
        <taxon>Viridiplantae</taxon>
        <taxon>Streptophyta</taxon>
        <taxon>Embryophyta</taxon>
        <taxon>Tracheophyta</taxon>
        <taxon>Spermatophyta</taxon>
        <taxon>Magnoliopsida</taxon>
        <taxon>eudicotyledons</taxon>
        <taxon>Gunneridae</taxon>
        <taxon>Pentapetalae</taxon>
        <taxon>rosids</taxon>
        <taxon>malvids</taxon>
        <taxon>Sapindales</taxon>
        <taxon>Sapindaceae</taxon>
        <taxon>Hippocastanoideae</taxon>
        <taxon>Acereae</taxon>
        <taxon>Acer</taxon>
    </lineage>
</organism>
<dbReference type="EMBL" id="JAJSOW010000107">
    <property type="protein sequence ID" value="KAI9156958.1"/>
    <property type="molecule type" value="Genomic_DNA"/>
</dbReference>
<keyword evidence="4" id="KW-1185">Reference proteome</keyword>
<feature type="domain" description="UFSP1/2/DUB catalytic" evidence="2">
    <location>
        <begin position="129"/>
        <end position="241"/>
    </location>
</feature>
<protein>
    <recommendedName>
        <fullName evidence="2">UFSP1/2/DUB catalytic domain-containing protein</fullName>
    </recommendedName>
</protein>
<accession>A0AAD5I9M0</accession>
<dbReference type="PANTHER" id="PTHR48153:SF4">
    <property type="entry name" value="UBIQUITIN CARBOXYL-TERMINAL HYDROLASE MUG105"/>
    <property type="match status" value="1"/>
</dbReference>
<evidence type="ECO:0000313" key="4">
    <source>
        <dbReference type="Proteomes" id="UP001064489"/>
    </source>
</evidence>
<reference evidence="3" key="1">
    <citation type="journal article" date="2022" name="Plant J.">
        <title>Strategies of tolerance reflected in two North American maple genomes.</title>
        <authorList>
            <person name="McEvoy S.L."/>
            <person name="Sezen U.U."/>
            <person name="Trouern-Trend A."/>
            <person name="McMahon S.M."/>
            <person name="Schaberg P.G."/>
            <person name="Yang J."/>
            <person name="Wegrzyn J.L."/>
            <person name="Swenson N.G."/>
        </authorList>
    </citation>
    <scope>NUCLEOTIDE SEQUENCE</scope>
    <source>
        <strain evidence="3">91603</strain>
    </source>
</reference>
<dbReference type="AlphaFoldDB" id="A0AAD5I9M0"/>
<dbReference type="PANTHER" id="PTHR48153">
    <property type="entry name" value="UFM1-SPECIFIC PROTEASE 2"/>
    <property type="match status" value="1"/>
</dbReference>
<dbReference type="InterPro" id="IPR012462">
    <property type="entry name" value="UFSP1/2_DUB_cat"/>
</dbReference>
<name>A0AAD5I9M0_ACENE</name>
<keyword evidence="1" id="KW-0378">Hydrolase</keyword>
<feature type="domain" description="UFSP1/2/DUB catalytic" evidence="2">
    <location>
        <begin position="309"/>
        <end position="414"/>
    </location>
</feature>
<dbReference type="GO" id="GO:0019783">
    <property type="term" value="F:ubiquitin-like protein peptidase activity"/>
    <property type="evidence" value="ECO:0007669"/>
    <property type="project" value="UniProtKB-ARBA"/>
</dbReference>
<gene>
    <name evidence="3" type="ORF">LWI28_014669</name>
</gene>
<proteinExistence type="predicted"/>
<reference evidence="3" key="2">
    <citation type="submission" date="2023-02" db="EMBL/GenBank/DDBJ databases">
        <authorList>
            <person name="Swenson N.G."/>
            <person name="Wegrzyn J.L."/>
            <person name="Mcevoy S.L."/>
        </authorList>
    </citation>
    <scope>NUCLEOTIDE SEQUENCE</scope>
    <source>
        <strain evidence="3">91603</strain>
        <tissue evidence="3">Leaf</tissue>
    </source>
</reference>
<sequence>MLPLSASDESTTLRPLVGRKRKGAFMDSSTCPFCHLTFPLHQLQSHANSHFHDDHQFNNQMATDLRLPPKFNSEEETCESSTFRCGGIDEKISFLIGSQVRSNFYHVNDGFMSLLRKSLELEPHNNSLTYLSSGYIDHFQSIVSEDVGWGCGWRNIQMLASYLLSKRQDARDFLFGGSGFVPDISSLQRWLEIAWEKGFDTIGSHHFNKTVYGSRKWIGTTEFAALFRSFGFRARIVDFGPKNLESLFLSVPTTSSGAHIKRKSLKFYGPMDRYLIARKHDHDVPQPGQCSDTFGGESTSDPKNMCGTKSEGHQILMDWVWNYFSERTSTVTGHGRVIISDRSPLYFQHDGHSRTIVGIQVKNQQNRIRQYNLLILDPGHRTVALERSLKENIGWKKLLKRGVHTLKKSQYQLCYIDPGIAMEYLELVCFLQSQKQGRQLQQLSHYMNMEGSNGHRCRLRLCRTLRRLRHNVFIGFVDELQRQQQHQHLLIFVFIVTSTARRRRLWPSSHSDVVIHRRFGFHFRGFGNCCP</sequence>
<evidence type="ECO:0000259" key="2">
    <source>
        <dbReference type="Pfam" id="PF07910"/>
    </source>
</evidence>
<comment type="caution">
    <text evidence="3">The sequence shown here is derived from an EMBL/GenBank/DDBJ whole genome shotgun (WGS) entry which is preliminary data.</text>
</comment>